<dbReference type="PANTHER" id="PTHR17972:SF0">
    <property type="entry name" value="NUCLEOLAR PROTEIN 6"/>
    <property type="match status" value="1"/>
</dbReference>
<dbReference type="Proteomes" id="UP000774326">
    <property type="component" value="Unassembled WGS sequence"/>
</dbReference>
<dbReference type="InterPro" id="IPR035367">
    <property type="entry name" value="Nrap_D2"/>
</dbReference>
<reference evidence="13" key="1">
    <citation type="journal article" date="2021" name="Open Biol.">
        <title>Shared evolutionary footprints suggest mitochondrial oxidative damage underlies multiple complex I losses in fungi.</title>
        <authorList>
            <person name="Schikora-Tamarit M.A."/>
            <person name="Marcet-Houben M."/>
            <person name="Nosek J."/>
            <person name="Gabaldon T."/>
        </authorList>
    </citation>
    <scope>NUCLEOTIDE SEQUENCE</scope>
    <source>
        <strain evidence="13">CBS2887</strain>
    </source>
</reference>
<dbReference type="InterPro" id="IPR035082">
    <property type="entry name" value="Nrap_D1"/>
</dbReference>
<dbReference type="GO" id="GO:0006364">
    <property type="term" value="P:rRNA processing"/>
    <property type="evidence" value="ECO:0007669"/>
    <property type="project" value="UniProtKB-KW"/>
</dbReference>
<dbReference type="EMBL" id="JAEUBG010002825">
    <property type="protein sequence ID" value="KAH3684028.1"/>
    <property type="molecule type" value="Genomic_DNA"/>
</dbReference>
<evidence type="ECO:0000313" key="14">
    <source>
        <dbReference type="Proteomes" id="UP000774326"/>
    </source>
</evidence>
<reference evidence="13" key="2">
    <citation type="submission" date="2021-01" db="EMBL/GenBank/DDBJ databases">
        <authorList>
            <person name="Schikora-Tamarit M.A."/>
        </authorList>
    </citation>
    <scope>NUCLEOTIDE SEQUENCE</scope>
    <source>
        <strain evidence="13">CBS2887</strain>
    </source>
</reference>
<dbReference type="GO" id="GO:0032545">
    <property type="term" value="C:CURI complex"/>
    <property type="evidence" value="ECO:0007669"/>
    <property type="project" value="TreeGrafter"/>
</dbReference>
<evidence type="ECO:0000256" key="6">
    <source>
        <dbReference type="SAM" id="MobiDB-lite"/>
    </source>
</evidence>
<protein>
    <recommendedName>
        <fullName evidence="5">U3 small nucleolar RNA-associated protein 22</fullName>
    </recommendedName>
</protein>
<feature type="domain" description="Nrap protein" evidence="10">
    <location>
        <begin position="693"/>
        <end position="894"/>
    </location>
</feature>
<keyword evidence="4 5" id="KW-0539">Nucleus</keyword>
<dbReference type="AlphaFoldDB" id="A0A9P8Q4E2"/>
<evidence type="ECO:0000259" key="11">
    <source>
        <dbReference type="Pfam" id="PF17406"/>
    </source>
</evidence>
<dbReference type="Pfam" id="PF17406">
    <property type="entry name" value="Nrap_D5"/>
    <property type="match status" value="1"/>
</dbReference>
<sequence>MVQKRKNAEGPANEPQAKKVSLSKADLIEVITNRVKESNTSDSSDSEDDSLTSSEEVQEVGEHASVSVTSSDENESEDSEDGNDQEEDDTGKKSNGSTTNHKNLSSQEVQIARETAELFKSNIFKLQIDELMKEVQLKDTKIAKIEKFLHKLHDIIESIPDLKDQSLEEVEKWVSTKSTAIPFNDPKPANVNYKFSYMKPENIAIVGSFGLKTGIQSSHGLSIDVNLTMPAEIFQAKDYLNYRALHKRAFYLGYLADSLNKAFKSEKLGFLKLSYKYLNDDILTPVLRLEATDINLESEYNFHKTKFSINILAGLPHGIFDSKKLLPNKNCIRVQKESEQLELPSTPLYNASILTMTSYDHYLKFLYKTKKSAEQFKEACILGRLWLSQRGLGASIEKGGFGHFEFATLMAALLNGGGLQGNKILLHGFSSYQLFKGVVKYLASEDLAQEGFVQFYSGSTEATRYIKGGFNTPTLFDKSTKINILHKMSNNSYKLLVHHAKKTLVLLNDVFKDRFDVLFLQNSNQDHLKFDYVVNFQIPLANDEDYQFGPFEKITHLTFENFISNKISFLLQYGLGDRLLGFDICFNRASTFDITSRKPKTSNTINARIGLLINAAESEKLVIKGPAETDEESLQFRAFWGSKSSLRRFKDGSIVHSVVWVSDHKKPIVISAMEYILKRHLKEELEVTSTITEFNKLLPLPNLPSSTQQTTISTVATNSLVKSYDDLHKILIKMELPLNVKSVLPASAGLRSTSLLQPVPFSVSSPDFFNELVVQFESSVKWPDEISALEKVKTAFLLKIHETLAKETVYKSYVVQDQESIPYNFDICTLNVLTPEGYGFKLRVLTERDEVLYLRAIENSSKEKRVAVESIYFKFNQKYLGAVSHTRHITSLSHRFQFFSPTVRLFKKWLDDQLLLSHFNDELVELIALQPFLDPSQYEAPGSIQNGFMKILSFLSSWNWKEDPLILDLAKNQDEEENEIVSKLSDRLTLQTYQQIKSNFQSVRQQDPNGLKIQFFIASKIDQSGKLWSSGVQLPMAARLTALAKVAVQLIKTKGLNSSTIDLLFKPSLSDYDFVLTVKSPFALGAGSGVLTNAGAFKNLIAQNNSYPQDITSRFDPVVKLVQILNSKYKDIILFSSHKYTINEKNHNVITGLFVPSKLAKSKFKVQLGYNCRPHLNDEVILNKDAIFNEILNISGDLASDFDKK</sequence>
<dbReference type="Pfam" id="PF03813">
    <property type="entry name" value="Nrap"/>
    <property type="match status" value="1"/>
</dbReference>
<feature type="domain" description="Nrap protein" evidence="9">
    <location>
        <begin position="528"/>
        <end position="682"/>
    </location>
</feature>
<keyword evidence="5" id="KW-0698">rRNA processing</keyword>
<evidence type="ECO:0000256" key="1">
    <source>
        <dbReference type="ARBA" id="ARBA00004604"/>
    </source>
</evidence>
<keyword evidence="14" id="KW-1185">Reference proteome</keyword>
<dbReference type="GO" id="GO:0003723">
    <property type="term" value="F:RNA binding"/>
    <property type="evidence" value="ECO:0007669"/>
    <property type="project" value="UniProtKB-KW"/>
</dbReference>
<evidence type="ECO:0000259" key="9">
    <source>
        <dbReference type="Pfam" id="PF17404"/>
    </source>
</evidence>
<proteinExistence type="inferred from homology"/>
<name>A0A9P8Q4E2_WICPI</name>
<dbReference type="InterPro" id="IPR035369">
    <property type="entry name" value="Nrap_D4"/>
</dbReference>
<feature type="compositionally biased region" description="Polar residues" evidence="6">
    <location>
        <begin position="93"/>
        <end position="108"/>
    </location>
</feature>
<dbReference type="Pfam" id="PF17405">
    <property type="entry name" value="Nrap_D4"/>
    <property type="match status" value="1"/>
</dbReference>
<comment type="caution">
    <text evidence="13">The sequence shown here is derived from an EMBL/GenBank/DDBJ whole genome shotgun (WGS) entry which is preliminary data.</text>
</comment>
<dbReference type="Gene3D" id="3.30.70.3030">
    <property type="match status" value="1"/>
</dbReference>
<dbReference type="InterPro" id="IPR035371">
    <property type="entry name" value="Nrap_D6"/>
</dbReference>
<feature type="domain" description="Nrap protein" evidence="11">
    <location>
        <begin position="896"/>
        <end position="1066"/>
    </location>
</feature>
<comment type="subcellular location">
    <subcellularLocation>
        <location evidence="1 5">Nucleus</location>
        <location evidence="1 5">Nucleolus</location>
    </subcellularLocation>
</comment>
<dbReference type="GO" id="GO:0006409">
    <property type="term" value="P:tRNA export from nucleus"/>
    <property type="evidence" value="ECO:0007669"/>
    <property type="project" value="TreeGrafter"/>
</dbReference>
<keyword evidence="5" id="KW-0687">Ribonucleoprotein</keyword>
<dbReference type="OrthoDB" id="10251401at2759"/>
<keyword evidence="5" id="KW-0690">Ribosome biogenesis</keyword>
<dbReference type="InterPro" id="IPR005554">
    <property type="entry name" value="NOL6/Upt22"/>
</dbReference>
<evidence type="ECO:0000259" key="12">
    <source>
        <dbReference type="Pfam" id="PF17407"/>
    </source>
</evidence>
<keyword evidence="3 5" id="KW-0694">RNA-binding</keyword>
<evidence type="ECO:0000313" key="13">
    <source>
        <dbReference type="EMBL" id="KAH3684028.1"/>
    </source>
</evidence>
<dbReference type="GO" id="GO:0034456">
    <property type="term" value="C:UTP-C complex"/>
    <property type="evidence" value="ECO:0007669"/>
    <property type="project" value="TreeGrafter"/>
</dbReference>
<comment type="similarity">
    <text evidence="2 5">Belongs to the NRAP family.</text>
</comment>
<dbReference type="Pfam" id="PF17404">
    <property type="entry name" value="Nrap_D3"/>
    <property type="match status" value="1"/>
</dbReference>
<evidence type="ECO:0000259" key="7">
    <source>
        <dbReference type="Pfam" id="PF03813"/>
    </source>
</evidence>
<dbReference type="Pfam" id="PF17403">
    <property type="entry name" value="Nrap_D2"/>
    <property type="match status" value="1"/>
</dbReference>
<evidence type="ECO:0000256" key="2">
    <source>
        <dbReference type="ARBA" id="ARBA00006674"/>
    </source>
</evidence>
<feature type="domain" description="Nrap protein" evidence="8">
    <location>
        <begin position="375"/>
        <end position="521"/>
    </location>
</feature>
<evidence type="ECO:0000256" key="4">
    <source>
        <dbReference type="ARBA" id="ARBA00023242"/>
    </source>
</evidence>
<dbReference type="PANTHER" id="PTHR17972">
    <property type="entry name" value="NUCLEOLAR RNA-ASSOCIATED PROTEIN"/>
    <property type="match status" value="1"/>
</dbReference>
<feature type="domain" description="Nrap protein" evidence="7">
    <location>
        <begin position="223"/>
        <end position="372"/>
    </location>
</feature>
<accession>A0A9P8Q4E2</accession>
<evidence type="ECO:0000256" key="5">
    <source>
        <dbReference type="RuleBase" id="RU364032"/>
    </source>
</evidence>
<dbReference type="Gene3D" id="1.10.1410.10">
    <property type="match status" value="2"/>
</dbReference>
<evidence type="ECO:0000259" key="10">
    <source>
        <dbReference type="Pfam" id="PF17405"/>
    </source>
</evidence>
<dbReference type="GO" id="GO:0032040">
    <property type="term" value="C:small-subunit processome"/>
    <property type="evidence" value="ECO:0007669"/>
    <property type="project" value="TreeGrafter"/>
</dbReference>
<gene>
    <name evidence="13" type="ORF">WICPIJ_005000</name>
</gene>
<dbReference type="InterPro" id="IPR035368">
    <property type="entry name" value="Nrap_D3"/>
</dbReference>
<organism evidence="13 14">
    <name type="scientific">Wickerhamomyces pijperi</name>
    <name type="common">Yeast</name>
    <name type="synonym">Pichia pijperi</name>
    <dbReference type="NCBI Taxonomy" id="599730"/>
    <lineage>
        <taxon>Eukaryota</taxon>
        <taxon>Fungi</taxon>
        <taxon>Dikarya</taxon>
        <taxon>Ascomycota</taxon>
        <taxon>Saccharomycotina</taxon>
        <taxon>Saccharomycetes</taxon>
        <taxon>Phaffomycetales</taxon>
        <taxon>Wickerhamomycetaceae</taxon>
        <taxon>Wickerhamomyces</taxon>
    </lineage>
</organism>
<evidence type="ECO:0000259" key="8">
    <source>
        <dbReference type="Pfam" id="PF17403"/>
    </source>
</evidence>
<evidence type="ECO:0000256" key="3">
    <source>
        <dbReference type="ARBA" id="ARBA00022884"/>
    </source>
</evidence>
<dbReference type="Gene3D" id="3.30.70.3020">
    <property type="match status" value="1"/>
</dbReference>
<feature type="domain" description="Nrap protein" evidence="12">
    <location>
        <begin position="1069"/>
        <end position="1201"/>
    </location>
</feature>
<feature type="compositionally biased region" description="Acidic residues" evidence="6">
    <location>
        <begin position="72"/>
        <end position="89"/>
    </location>
</feature>
<dbReference type="Pfam" id="PF17407">
    <property type="entry name" value="Nrap_D6"/>
    <property type="match status" value="1"/>
</dbReference>
<dbReference type="InterPro" id="IPR035370">
    <property type="entry name" value="Nrap_D5"/>
</dbReference>
<feature type="region of interest" description="Disordered" evidence="6">
    <location>
        <begin position="1"/>
        <end position="108"/>
    </location>
</feature>